<feature type="domain" description="Rubrerythrin diiron-binding" evidence="1">
    <location>
        <begin position="51"/>
        <end position="170"/>
    </location>
</feature>
<dbReference type="EMBL" id="CAJVCE010000027">
    <property type="protein sequence ID" value="CAG7655790.1"/>
    <property type="molecule type" value="Genomic_DNA"/>
</dbReference>
<dbReference type="Proteomes" id="UP000730618">
    <property type="component" value="Unassembled WGS sequence"/>
</dbReference>
<protein>
    <recommendedName>
        <fullName evidence="1">Rubrerythrin diiron-binding domain-containing protein</fullName>
    </recommendedName>
</protein>
<organism evidence="2 3">
    <name type="scientific">Paenibacillus allorhizosphaerae</name>
    <dbReference type="NCBI Taxonomy" id="2849866"/>
    <lineage>
        <taxon>Bacteria</taxon>
        <taxon>Bacillati</taxon>
        <taxon>Bacillota</taxon>
        <taxon>Bacilli</taxon>
        <taxon>Bacillales</taxon>
        <taxon>Paenibacillaceae</taxon>
        <taxon>Paenibacillus</taxon>
    </lineage>
</organism>
<gene>
    <name evidence="2" type="ORF">PAECIP111802_06208</name>
</gene>
<sequence>MLQYPFYQPWVPYAYPPASTGAMFSDMDYYGYRNEAQPESYKSLQEALALIKQSVQGEREDELFYDYLISIAPTQEEKKIIESIRDDERKHNNMFRTIYQNLTGQTITALESTSFEKPASYIDGVKKALFGELAAVEKYRDIRAGLPNRYYRDMVFEIITDEIKHATKYNYILYLDLSRKK</sequence>
<comment type="caution">
    <text evidence="2">The sequence shown here is derived from an EMBL/GenBank/DDBJ whole genome shotgun (WGS) entry which is preliminary data.</text>
</comment>
<evidence type="ECO:0000313" key="3">
    <source>
        <dbReference type="Proteomes" id="UP000730618"/>
    </source>
</evidence>
<evidence type="ECO:0000313" key="2">
    <source>
        <dbReference type="EMBL" id="CAG7655790.1"/>
    </source>
</evidence>
<dbReference type="Pfam" id="PF02915">
    <property type="entry name" value="Rubrerythrin"/>
    <property type="match status" value="1"/>
</dbReference>
<accession>A0ABM8VRY0</accession>
<proteinExistence type="predicted"/>
<evidence type="ECO:0000259" key="1">
    <source>
        <dbReference type="Pfam" id="PF02915"/>
    </source>
</evidence>
<dbReference type="CDD" id="cd00657">
    <property type="entry name" value="Ferritin_like"/>
    <property type="match status" value="1"/>
</dbReference>
<dbReference type="InterPro" id="IPR003251">
    <property type="entry name" value="Rr_diiron-bd_dom"/>
</dbReference>
<name>A0ABM8VRY0_9BACL</name>
<reference evidence="2 3" key="1">
    <citation type="submission" date="2021-06" db="EMBL/GenBank/DDBJ databases">
        <authorList>
            <person name="Criscuolo A."/>
        </authorList>
    </citation>
    <scope>NUCLEOTIDE SEQUENCE [LARGE SCALE GENOMIC DNA]</scope>
    <source>
        <strain evidence="3">CIP 111802</strain>
    </source>
</reference>
<keyword evidence="3" id="KW-1185">Reference proteome</keyword>
<dbReference type="RefSeq" id="WP_230415581.1">
    <property type="nucleotide sequence ID" value="NZ_CAJVCE010000027.1"/>
</dbReference>